<evidence type="ECO:0000313" key="2">
    <source>
        <dbReference type="Proteomes" id="UP000594430"/>
    </source>
</evidence>
<protein>
    <submittedName>
        <fullName evidence="1">Uncharacterized protein</fullName>
    </submittedName>
</protein>
<name>A0A7S9LIG9_9PSED</name>
<evidence type="ECO:0000313" key="1">
    <source>
        <dbReference type="EMBL" id="QPH49708.1"/>
    </source>
</evidence>
<gene>
    <name evidence="1" type="ORF">IZU98_02965</name>
</gene>
<organism evidence="1 2">
    <name type="scientific">Pseudomonas fulva</name>
    <dbReference type="NCBI Taxonomy" id="47880"/>
    <lineage>
        <taxon>Bacteria</taxon>
        <taxon>Pseudomonadati</taxon>
        <taxon>Pseudomonadota</taxon>
        <taxon>Gammaproteobacteria</taxon>
        <taxon>Pseudomonadales</taxon>
        <taxon>Pseudomonadaceae</taxon>
        <taxon>Pseudomonas</taxon>
    </lineage>
</organism>
<reference evidence="1 2" key="1">
    <citation type="submission" date="2020-11" db="EMBL/GenBank/DDBJ databases">
        <title>Pseudomonas fulva producing VIM-24.</title>
        <authorList>
            <person name="Liu S."/>
        </authorList>
    </citation>
    <scope>NUCLEOTIDE SEQUENCE [LARGE SCALE GENOMIC DNA]</scope>
    <source>
        <strain evidence="1 2">ZDHY414</strain>
    </source>
</reference>
<dbReference type="EMBL" id="CP064946">
    <property type="protein sequence ID" value="QPH49708.1"/>
    <property type="molecule type" value="Genomic_DNA"/>
</dbReference>
<proteinExistence type="predicted"/>
<dbReference type="RefSeq" id="WP_196110380.1">
    <property type="nucleotide sequence ID" value="NZ_CP064943.1"/>
</dbReference>
<dbReference type="Proteomes" id="UP000594430">
    <property type="component" value="Chromosome"/>
</dbReference>
<dbReference type="AlphaFoldDB" id="A0A7S9LIG9"/>
<sequence length="201" mass="22755">MDQPKRERKKPRGTALTLQVGPEGAVCVEKELPSGKPEIEQHFAEMFCTDNQGMRPHFKRFGRFDNLLPQKENDLDFTVETDLGVKWLELAEFAPIQEVGHYKESTGVWSGSEMAELFKKLVRKKNQKRYGGDVILMIYATHDHFWVPPPIIRMMPSMLQGEGLTLEAVYMVSPHGTIVEAWPGDPDSQGPMGLGNLRLGF</sequence>
<accession>A0A7S9LIG9</accession>